<comment type="subcellular location">
    <subcellularLocation>
        <location evidence="2">Secreted</location>
    </subcellularLocation>
    <subcellularLocation>
        <location evidence="1">Target cell membrane</location>
    </subcellularLocation>
</comment>
<keyword evidence="6" id="KW-0800">Toxin</keyword>
<gene>
    <name evidence="17" type="ORF">NPIL_297601</name>
</gene>
<evidence type="ECO:0000256" key="1">
    <source>
        <dbReference type="ARBA" id="ARBA00004175"/>
    </source>
</evidence>
<evidence type="ECO:0000256" key="14">
    <source>
        <dbReference type="ARBA" id="ARBA00049715"/>
    </source>
</evidence>
<keyword evidence="11" id="KW-0472">Membrane</keyword>
<proteinExistence type="inferred from homology"/>
<keyword evidence="10 16" id="KW-0040">ANK repeat</keyword>
<evidence type="ECO:0000313" key="17">
    <source>
        <dbReference type="EMBL" id="GFT71159.1"/>
    </source>
</evidence>
<dbReference type="Gene3D" id="1.25.40.20">
    <property type="entry name" value="Ankyrin repeat-containing domain"/>
    <property type="match status" value="2"/>
</dbReference>
<evidence type="ECO:0000256" key="9">
    <source>
        <dbReference type="ARBA" id="ARBA00023028"/>
    </source>
</evidence>
<sequence>MVKFLVNKGGANIYAKIGDDVKFIHVATEMGHINVVEFFLGKGISIDANDGRGYTPLHYAARKGNLKMVKFLVGKGAGIDKKNFHDVQPIHIAVREDHEDIVEYFLTEDTSLINSIDRLGYTPLHYAARNNNLGMVRLLVDRGADINAENTSGKKPIDIASDASIIDFLKSKGGNTTDLKDVHVKKIIMVDYISLDKFNSKSSDDMA</sequence>
<dbReference type="AlphaFoldDB" id="A0A8X6U2A6"/>
<dbReference type="PANTHER" id="PTHR24198">
    <property type="entry name" value="ANKYRIN REPEAT AND PROTEIN KINASE DOMAIN-CONTAINING PROTEIN"/>
    <property type="match status" value="1"/>
</dbReference>
<reference evidence="17" key="1">
    <citation type="submission" date="2020-08" db="EMBL/GenBank/DDBJ databases">
        <title>Multicomponent nature underlies the extraordinary mechanical properties of spider dragline silk.</title>
        <authorList>
            <person name="Kono N."/>
            <person name="Nakamura H."/>
            <person name="Mori M."/>
            <person name="Yoshida Y."/>
            <person name="Ohtoshi R."/>
            <person name="Malay A.D."/>
            <person name="Moran D.A.P."/>
            <person name="Tomita M."/>
            <person name="Numata K."/>
            <person name="Arakawa K."/>
        </authorList>
    </citation>
    <scope>NUCLEOTIDE SEQUENCE</scope>
</reference>
<keyword evidence="12" id="KW-1053">Target membrane</keyword>
<comment type="subunit">
    <text evidence="14">Homotetramer in membranes.</text>
</comment>
<name>A0A8X6U2A6_NEPPI</name>
<feature type="repeat" description="ANK" evidence="16">
    <location>
        <begin position="52"/>
        <end position="84"/>
    </location>
</feature>
<dbReference type="InterPro" id="IPR036770">
    <property type="entry name" value="Ankyrin_rpt-contain_sf"/>
</dbReference>
<keyword evidence="3" id="KW-0268">Exocytosis</keyword>
<evidence type="ECO:0000256" key="3">
    <source>
        <dbReference type="ARBA" id="ARBA00022483"/>
    </source>
</evidence>
<keyword evidence="18" id="KW-1185">Reference proteome</keyword>
<evidence type="ECO:0000256" key="4">
    <source>
        <dbReference type="ARBA" id="ARBA00022525"/>
    </source>
</evidence>
<evidence type="ECO:0000313" key="18">
    <source>
        <dbReference type="Proteomes" id="UP000887013"/>
    </source>
</evidence>
<dbReference type="PROSITE" id="PS50297">
    <property type="entry name" value="ANK_REP_REGION"/>
    <property type="match status" value="2"/>
</dbReference>
<protein>
    <recommendedName>
        <fullName evidence="15">Alpha-latrotoxin</fullName>
    </recommendedName>
</protein>
<dbReference type="PROSITE" id="PS50088">
    <property type="entry name" value="ANK_REPEAT"/>
    <property type="match status" value="3"/>
</dbReference>
<evidence type="ECO:0000256" key="11">
    <source>
        <dbReference type="ARBA" id="ARBA00023136"/>
    </source>
</evidence>
<evidence type="ECO:0000256" key="5">
    <source>
        <dbReference type="ARBA" id="ARBA00022537"/>
    </source>
</evidence>
<keyword evidence="4" id="KW-0964">Secreted</keyword>
<dbReference type="GO" id="GO:0090729">
    <property type="term" value="F:toxin activity"/>
    <property type="evidence" value="ECO:0007669"/>
    <property type="project" value="UniProtKB-KW"/>
</dbReference>
<evidence type="ECO:0000256" key="12">
    <source>
        <dbReference type="ARBA" id="ARBA00023298"/>
    </source>
</evidence>
<evidence type="ECO:0000256" key="13">
    <source>
        <dbReference type="ARBA" id="ARBA00049657"/>
    </source>
</evidence>
<dbReference type="GO" id="GO:0006887">
    <property type="term" value="P:exocytosis"/>
    <property type="evidence" value="ECO:0007669"/>
    <property type="project" value="UniProtKB-KW"/>
</dbReference>
<evidence type="ECO:0000256" key="15">
    <source>
        <dbReference type="ARBA" id="ARBA00049811"/>
    </source>
</evidence>
<dbReference type="SMART" id="SM00248">
    <property type="entry name" value="ANK"/>
    <property type="match status" value="4"/>
</dbReference>
<dbReference type="GO" id="GO:0044218">
    <property type="term" value="C:other organism cell membrane"/>
    <property type="evidence" value="ECO:0007669"/>
    <property type="project" value="UniProtKB-KW"/>
</dbReference>
<feature type="repeat" description="ANK" evidence="16">
    <location>
        <begin position="19"/>
        <end position="51"/>
    </location>
</feature>
<keyword evidence="5" id="KW-1052">Target cell membrane</keyword>
<dbReference type="Proteomes" id="UP000887013">
    <property type="component" value="Unassembled WGS sequence"/>
</dbReference>
<dbReference type="EMBL" id="BMAW01021034">
    <property type="protein sequence ID" value="GFT71159.1"/>
    <property type="molecule type" value="Genomic_DNA"/>
</dbReference>
<evidence type="ECO:0000256" key="16">
    <source>
        <dbReference type="PROSITE-ProRule" id="PRU00023"/>
    </source>
</evidence>
<keyword evidence="7" id="KW-0528">Neurotoxin</keyword>
<comment type="similarity">
    <text evidence="13">Belongs to the cationic peptide 01 (latrotoxin) family. 03 (alpha-latrotoxin) subfamily.</text>
</comment>
<dbReference type="SUPFAM" id="SSF48403">
    <property type="entry name" value="Ankyrin repeat"/>
    <property type="match status" value="1"/>
</dbReference>
<accession>A0A8X6U2A6</accession>
<organism evidence="17 18">
    <name type="scientific">Nephila pilipes</name>
    <name type="common">Giant wood spider</name>
    <name type="synonym">Nephila maculata</name>
    <dbReference type="NCBI Taxonomy" id="299642"/>
    <lineage>
        <taxon>Eukaryota</taxon>
        <taxon>Metazoa</taxon>
        <taxon>Ecdysozoa</taxon>
        <taxon>Arthropoda</taxon>
        <taxon>Chelicerata</taxon>
        <taxon>Arachnida</taxon>
        <taxon>Araneae</taxon>
        <taxon>Araneomorphae</taxon>
        <taxon>Entelegynae</taxon>
        <taxon>Araneoidea</taxon>
        <taxon>Nephilidae</taxon>
        <taxon>Nephila</taxon>
    </lineage>
</organism>
<dbReference type="PANTHER" id="PTHR24198:SF165">
    <property type="entry name" value="ANKYRIN REPEAT-CONTAINING PROTEIN-RELATED"/>
    <property type="match status" value="1"/>
</dbReference>
<feature type="non-terminal residue" evidence="17">
    <location>
        <position position="207"/>
    </location>
</feature>
<dbReference type="OrthoDB" id="6434844at2759"/>
<keyword evidence="9" id="KW-0638">Presynaptic neurotoxin</keyword>
<dbReference type="Pfam" id="PF12796">
    <property type="entry name" value="Ank_2"/>
    <property type="match status" value="2"/>
</dbReference>
<evidence type="ECO:0000256" key="7">
    <source>
        <dbReference type="ARBA" id="ARBA00022699"/>
    </source>
</evidence>
<evidence type="ECO:0000256" key="6">
    <source>
        <dbReference type="ARBA" id="ARBA00022656"/>
    </source>
</evidence>
<dbReference type="PRINTS" id="PR01415">
    <property type="entry name" value="ANKYRIN"/>
</dbReference>
<evidence type="ECO:0000256" key="10">
    <source>
        <dbReference type="ARBA" id="ARBA00023043"/>
    </source>
</evidence>
<dbReference type="InterPro" id="IPR002110">
    <property type="entry name" value="Ankyrin_rpt"/>
</dbReference>
<feature type="repeat" description="ANK" evidence="16">
    <location>
        <begin position="119"/>
        <end position="151"/>
    </location>
</feature>
<keyword evidence="8" id="KW-0677">Repeat</keyword>
<dbReference type="GO" id="GO:0044231">
    <property type="term" value="C:host cell presynaptic membrane"/>
    <property type="evidence" value="ECO:0007669"/>
    <property type="project" value="UniProtKB-KW"/>
</dbReference>
<comment type="caution">
    <text evidence="17">The sequence shown here is derived from an EMBL/GenBank/DDBJ whole genome shotgun (WGS) entry which is preliminary data.</text>
</comment>
<dbReference type="GO" id="GO:0005576">
    <property type="term" value="C:extracellular region"/>
    <property type="evidence" value="ECO:0007669"/>
    <property type="project" value="UniProtKB-SubCell"/>
</dbReference>
<evidence type="ECO:0000256" key="2">
    <source>
        <dbReference type="ARBA" id="ARBA00004613"/>
    </source>
</evidence>
<evidence type="ECO:0000256" key="8">
    <source>
        <dbReference type="ARBA" id="ARBA00022737"/>
    </source>
</evidence>